<evidence type="ECO:0000313" key="1">
    <source>
        <dbReference type="EMBL" id="CAI2198924.1"/>
    </source>
</evidence>
<reference evidence="1" key="1">
    <citation type="submission" date="2022-08" db="EMBL/GenBank/DDBJ databases">
        <authorList>
            <person name="Kallberg Y."/>
            <person name="Tangrot J."/>
            <person name="Rosling A."/>
        </authorList>
    </citation>
    <scope>NUCLEOTIDE SEQUENCE</scope>
    <source>
        <strain evidence="1">Wild A</strain>
    </source>
</reference>
<accession>A0A9W4X6Q2</accession>
<dbReference type="EMBL" id="CAMKVN010019850">
    <property type="protein sequence ID" value="CAI2198924.1"/>
    <property type="molecule type" value="Genomic_DNA"/>
</dbReference>
<feature type="non-terminal residue" evidence="1">
    <location>
        <position position="1"/>
    </location>
</feature>
<dbReference type="AlphaFoldDB" id="A0A9W4X6Q2"/>
<gene>
    <name evidence="1" type="ORF">FWILDA_LOCUS18816</name>
</gene>
<name>A0A9W4X6Q2_9GLOM</name>
<organism evidence="1 2">
    <name type="scientific">Funneliformis geosporum</name>
    <dbReference type="NCBI Taxonomy" id="1117311"/>
    <lineage>
        <taxon>Eukaryota</taxon>
        <taxon>Fungi</taxon>
        <taxon>Fungi incertae sedis</taxon>
        <taxon>Mucoromycota</taxon>
        <taxon>Glomeromycotina</taxon>
        <taxon>Glomeromycetes</taxon>
        <taxon>Glomerales</taxon>
        <taxon>Glomeraceae</taxon>
        <taxon>Funneliformis</taxon>
    </lineage>
</organism>
<dbReference type="OrthoDB" id="2427335at2759"/>
<proteinExistence type="predicted"/>
<dbReference type="Proteomes" id="UP001153678">
    <property type="component" value="Unassembled WGS sequence"/>
</dbReference>
<sequence>INITQDFEGNKLDMTKKVQEIFQRDRPSDNNIHILVQLLPPTTAGKQPLEDSDECQISKRAKLADPNIISTAHTFKEKIMKLSDELEYYSNPKNLFPLPFLYLGRKKPIERFTIDNNGYFNFMGRKEFRN</sequence>
<feature type="non-terminal residue" evidence="1">
    <location>
        <position position="130"/>
    </location>
</feature>
<comment type="caution">
    <text evidence="1">The sequence shown here is derived from an EMBL/GenBank/DDBJ whole genome shotgun (WGS) entry which is preliminary data.</text>
</comment>
<evidence type="ECO:0000313" key="2">
    <source>
        <dbReference type="Proteomes" id="UP001153678"/>
    </source>
</evidence>
<protein>
    <submittedName>
        <fullName evidence="1">12119_t:CDS:1</fullName>
    </submittedName>
</protein>
<keyword evidence="2" id="KW-1185">Reference proteome</keyword>